<dbReference type="PANTHER" id="PTHR10125">
    <property type="entry name" value="P2X PURINOCEPTOR"/>
    <property type="match status" value="1"/>
</dbReference>
<reference evidence="10" key="1">
    <citation type="submission" date="2021-01" db="EMBL/GenBank/DDBJ databases">
        <authorList>
            <person name="Li R."/>
            <person name="Bekaert M."/>
        </authorList>
    </citation>
    <scope>NUCLEOTIDE SEQUENCE</scope>
    <source>
        <strain evidence="10">Farmed</strain>
    </source>
</reference>
<dbReference type="PANTHER" id="PTHR10125:SF31">
    <property type="entry name" value="P2X RECEPTOR E"/>
    <property type="match status" value="1"/>
</dbReference>
<dbReference type="EMBL" id="CAHIKZ030005381">
    <property type="protein sequence ID" value="CAE1323699.1"/>
    <property type="molecule type" value="Genomic_DNA"/>
</dbReference>
<dbReference type="InterPro" id="IPR027309">
    <property type="entry name" value="P2X_extracellular_dom_sf"/>
</dbReference>
<accession>A0A812EE55</accession>
<evidence type="ECO:0000256" key="1">
    <source>
        <dbReference type="ARBA" id="ARBA00004308"/>
    </source>
</evidence>
<organism evidence="10 11">
    <name type="scientific">Acanthosepion pharaonis</name>
    <name type="common">Pharaoh cuttlefish</name>
    <name type="synonym">Sepia pharaonis</name>
    <dbReference type="NCBI Taxonomy" id="158019"/>
    <lineage>
        <taxon>Eukaryota</taxon>
        <taxon>Metazoa</taxon>
        <taxon>Spiralia</taxon>
        <taxon>Lophotrochozoa</taxon>
        <taxon>Mollusca</taxon>
        <taxon>Cephalopoda</taxon>
        <taxon>Coleoidea</taxon>
        <taxon>Decapodiformes</taxon>
        <taxon>Sepiida</taxon>
        <taxon>Sepiina</taxon>
        <taxon>Sepiidae</taxon>
        <taxon>Acanthosepion</taxon>
    </lineage>
</organism>
<keyword evidence="9" id="KW-0407">Ion channel</keyword>
<evidence type="ECO:0000256" key="6">
    <source>
        <dbReference type="ARBA" id="ARBA00023065"/>
    </source>
</evidence>
<evidence type="ECO:0000256" key="3">
    <source>
        <dbReference type="ARBA" id="ARBA00022448"/>
    </source>
</evidence>
<evidence type="ECO:0000256" key="9">
    <source>
        <dbReference type="ARBA" id="ARBA00023303"/>
    </source>
</evidence>
<dbReference type="GO" id="GO:0016020">
    <property type="term" value="C:membrane"/>
    <property type="evidence" value="ECO:0007669"/>
    <property type="project" value="TreeGrafter"/>
</dbReference>
<keyword evidence="3" id="KW-0813">Transport</keyword>
<evidence type="ECO:0000313" key="10">
    <source>
        <dbReference type="EMBL" id="CAE1323699.1"/>
    </source>
</evidence>
<dbReference type="InterPro" id="IPR059116">
    <property type="entry name" value="P2X_receptor"/>
</dbReference>
<dbReference type="Pfam" id="PF00864">
    <property type="entry name" value="P2X_receptor"/>
    <property type="match status" value="1"/>
</dbReference>
<name>A0A812EE55_ACAPH</name>
<keyword evidence="5" id="KW-1133">Transmembrane helix</keyword>
<dbReference type="GO" id="GO:0012505">
    <property type="term" value="C:endomembrane system"/>
    <property type="evidence" value="ECO:0007669"/>
    <property type="project" value="UniProtKB-SubCell"/>
</dbReference>
<protein>
    <submittedName>
        <fullName evidence="10">P2RX4</fullName>
    </submittedName>
</protein>
<dbReference type="AlphaFoldDB" id="A0A812EE55"/>
<keyword evidence="8" id="KW-1071">Ligand-gated ion channel</keyword>
<gene>
    <name evidence="10" type="ORF">SPHA_73556</name>
</gene>
<evidence type="ECO:0000256" key="7">
    <source>
        <dbReference type="ARBA" id="ARBA00023136"/>
    </source>
</evidence>
<dbReference type="GO" id="GO:0098794">
    <property type="term" value="C:postsynapse"/>
    <property type="evidence" value="ECO:0007669"/>
    <property type="project" value="GOC"/>
</dbReference>
<dbReference type="Proteomes" id="UP000597762">
    <property type="component" value="Unassembled WGS sequence"/>
</dbReference>
<dbReference type="Gene3D" id="2.60.490.10">
    <property type="entry name" value="atp-gated p2x4 ion channel domain"/>
    <property type="match status" value="1"/>
</dbReference>
<keyword evidence="4" id="KW-0812">Transmembrane</keyword>
<proteinExistence type="inferred from homology"/>
<comment type="caution">
    <text evidence="10">The sequence shown here is derived from an EMBL/GenBank/DDBJ whole genome shotgun (WGS) entry which is preliminary data.</text>
</comment>
<comment type="subcellular location">
    <subcellularLocation>
        <location evidence="1">Endomembrane system</location>
    </subcellularLocation>
</comment>
<evidence type="ECO:0000256" key="4">
    <source>
        <dbReference type="ARBA" id="ARBA00022692"/>
    </source>
</evidence>
<comment type="similarity">
    <text evidence="2">Belongs to the P2X receptor family.</text>
</comment>
<evidence type="ECO:0000313" key="11">
    <source>
        <dbReference type="Proteomes" id="UP000597762"/>
    </source>
</evidence>
<keyword evidence="7" id="KW-0472">Membrane</keyword>
<dbReference type="OrthoDB" id="494673at2759"/>
<sequence length="244" mass="26648">MIYIGIFVLVYNKGYQEFDDVLASVSTKVKGYSFANKTIAGDFPGIWDVADYTVPPQENNAIFVTTNAILTYDQEQTKCPEAVSAKDFCNNDEDCAPMTTKAGGNGVRTGKCVNSSQSENKVCEIYSWCPLENDTLTGTPLLTSAENFTLFVKNNILFPKFGVSRKNVPPNLTCQYDAINNTLCPVFRLGTLKDVVRAGGIASDAQRFLDRGIKTDMTTSVETTALIASQPANSGKPHSLESEY</sequence>
<evidence type="ECO:0000256" key="5">
    <source>
        <dbReference type="ARBA" id="ARBA00022989"/>
    </source>
</evidence>
<keyword evidence="6" id="KW-0406">Ion transport</keyword>
<evidence type="ECO:0000256" key="8">
    <source>
        <dbReference type="ARBA" id="ARBA00023286"/>
    </source>
</evidence>
<dbReference type="GO" id="GO:0004931">
    <property type="term" value="F:extracellularly ATP-gated monoatomic cation channel activity"/>
    <property type="evidence" value="ECO:0007669"/>
    <property type="project" value="TreeGrafter"/>
</dbReference>
<dbReference type="GO" id="GO:0070588">
    <property type="term" value="P:calcium ion transmembrane transport"/>
    <property type="evidence" value="ECO:0007669"/>
    <property type="project" value="TreeGrafter"/>
</dbReference>
<evidence type="ECO:0000256" key="2">
    <source>
        <dbReference type="ARBA" id="ARBA00009848"/>
    </source>
</evidence>
<keyword evidence="11" id="KW-1185">Reference proteome</keyword>